<evidence type="ECO:0000259" key="4">
    <source>
        <dbReference type="Pfam" id="PF00155"/>
    </source>
</evidence>
<reference evidence="5 6" key="1">
    <citation type="submission" date="2013-07" db="EMBL/GenBank/DDBJ databases">
        <authorList>
            <person name="Weinstock G."/>
            <person name="Sodergren E."/>
            <person name="Wylie T."/>
            <person name="Fulton L."/>
            <person name="Fulton R."/>
            <person name="Fronick C."/>
            <person name="O'Laughlin M."/>
            <person name="Godfrey J."/>
            <person name="Miner T."/>
            <person name="Herter B."/>
            <person name="Appelbaum E."/>
            <person name="Cordes M."/>
            <person name="Lek S."/>
            <person name="Wollam A."/>
            <person name="Pepin K.H."/>
            <person name="Palsikar V.B."/>
            <person name="Mitreva M."/>
            <person name="Wilson R.K."/>
        </authorList>
    </citation>
    <scope>NUCLEOTIDE SEQUENCE [LARGE SCALE GENOMIC DNA]</scope>
    <source>
        <strain evidence="5 6">ATCC 27760</strain>
    </source>
</reference>
<proteinExistence type="inferred from homology"/>
<dbReference type="SUPFAM" id="SSF53383">
    <property type="entry name" value="PLP-dependent transferases"/>
    <property type="match status" value="1"/>
</dbReference>
<dbReference type="EMBL" id="AWVF01000390">
    <property type="protein sequence ID" value="ERJ89149.1"/>
    <property type="molecule type" value="Genomic_DNA"/>
</dbReference>
<accession>U2LI42</accession>
<dbReference type="GO" id="GO:0008483">
    <property type="term" value="F:transaminase activity"/>
    <property type="evidence" value="ECO:0007669"/>
    <property type="project" value="UniProtKB-KW"/>
</dbReference>
<evidence type="ECO:0000256" key="1">
    <source>
        <dbReference type="ARBA" id="ARBA00001933"/>
    </source>
</evidence>
<keyword evidence="2" id="KW-0663">Pyridoxal phosphate</keyword>
<dbReference type="Pfam" id="PF00155">
    <property type="entry name" value="Aminotran_1_2"/>
    <property type="match status" value="1"/>
</dbReference>
<dbReference type="PANTHER" id="PTHR42885">
    <property type="entry name" value="HISTIDINOL-PHOSPHATE AMINOTRANSFERASE-RELATED"/>
    <property type="match status" value="1"/>
</dbReference>
<evidence type="ECO:0000313" key="5">
    <source>
        <dbReference type="EMBL" id="ERJ89149.1"/>
    </source>
</evidence>
<dbReference type="AlphaFoldDB" id="U2LI42"/>
<dbReference type="STRING" id="411473.RUMCAL_03013"/>
<feature type="domain" description="Aminotransferase class I/classII large" evidence="4">
    <location>
        <begin position="17"/>
        <end position="316"/>
    </location>
</feature>
<dbReference type="GO" id="GO:0030170">
    <property type="term" value="F:pyridoxal phosphate binding"/>
    <property type="evidence" value="ECO:0007669"/>
    <property type="project" value="InterPro"/>
</dbReference>
<sequence>MPKHGGNIYQNPECSAEWLDFSANINPFGVPETVQHAVQRAVGALVHYPDPAQQKLRQALAEFHGRLPAEIVCGNGGADVIFRIAHALKPQHALLPVPAFSEYEAALHEAGCHVTHWNMPFPYQITPALLDELRQGNYDFLVLCNPNNPTGTGIPPALLEQLLHLAAEKHVFVLLDECFCDMAETEPDIVSMIPRLSEFPHVLVLKSLTKLYALAGLRLGYGICSDQKVTAKIAHTGQPWSVNLLAEAAGIAALSAEDYRKMSLEFLQNERWRLFDELGKLGFRMWKPSANYVFFQAEQCPDLDRQLLPYGILLRHCDTYDGLDATYYRAAVRLPEENQYLLHCLRCILGEEGLLWQQNH</sequence>
<dbReference type="eggNOG" id="COG0079">
    <property type="taxonomic scope" value="Bacteria"/>
</dbReference>
<comment type="caution">
    <text evidence="5">The sequence shown here is derived from an EMBL/GenBank/DDBJ whole genome shotgun (WGS) entry which is preliminary data.</text>
</comment>
<dbReference type="InterPro" id="IPR015422">
    <property type="entry name" value="PyrdxlP-dep_Trfase_small"/>
</dbReference>
<organism evidence="5 6">
    <name type="scientific">Ruminococcus callidus ATCC 27760</name>
    <dbReference type="NCBI Taxonomy" id="411473"/>
    <lineage>
        <taxon>Bacteria</taxon>
        <taxon>Bacillati</taxon>
        <taxon>Bacillota</taxon>
        <taxon>Clostridia</taxon>
        <taxon>Eubacteriales</taxon>
        <taxon>Oscillospiraceae</taxon>
        <taxon>Ruminococcus</taxon>
    </lineage>
</organism>
<protein>
    <recommendedName>
        <fullName evidence="3">Aminotransferase</fullName>
        <ecNumber evidence="3">2.6.1.-</ecNumber>
    </recommendedName>
</protein>
<comment type="cofactor">
    <cofactor evidence="1 3">
        <name>pyridoxal 5'-phosphate</name>
        <dbReference type="ChEBI" id="CHEBI:597326"/>
    </cofactor>
</comment>
<dbReference type="InterPro" id="IPR004839">
    <property type="entry name" value="Aminotransferase_I/II_large"/>
</dbReference>
<evidence type="ECO:0000256" key="3">
    <source>
        <dbReference type="RuleBase" id="RU000481"/>
    </source>
</evidence>
<dbReference type="PROSITE" id="PS00105">
    <property type="entry name" value="AA_TRANSFER_CLASS_1"/>
    <property type="match status" value="1"/>
</dbReference>
<dbReference type="Gene3D" id="3.90.1150.10">
    <property type="entry name" value="Aspartate Aminotransferase, domain 1"/>
    <property type="match status" value="1"/>
</dbReference>
<dbReference type="CDD" id="cd00609">
    <property type="entry name" value="AAT_like"/>
    <property type="match status" value="1"/>
</dbReference>
<dbReference type="InterPro" id="IPR015421">
    <property type="entry name" value="PyrdxlP-dep_Trfase_major"/>
</dbReference>
<dbReference type="Gene3D" id="3.40.640.10">
    <property type="entry name" value="Type I PLP-dependent aspartate aminotransferase-like (Major domain)"/>
    <property type="match status" value="1"/>
</dbReference>
<dbReference type="EC" id="2.6.1.-" evidence="3"/>
<dbReference type="PATRIC" id="fig|411473.3.peg.2532"/>
<keyword evidence="3" id="KW-0808">Transferase</keyword>
<dbReference type="OrthoDB" id="9813612at2"/>
<name>U2LI42_9FIRM</name>
<evidence type="ECO:0000256" key="2">
    <source>
        <dbReference type="ARBA" id="ARBA00022898"/>
    </source>
</evidence>
<dbReference type="HOGENOM" id="CLU_017584_3_2_9"/>
<evidence type="ECO:0000313" key="6">
    <source>
        <dbReference type="Proteomes" id="UP000016662"/>
    </source>
</evidence>
<dbReference type="InterPro" id="IPR004838">
    <property type="entry name" value="NHTrfase_class1_PyrdxlP-BS"/>
</dbReference>
<gene>
    <name evidence="5" type="ORF">RUMCAL_03013</name>
</gene>
<dbReference type="RefSeq" id="WP_021681204.1">
    <property type="nucleotide sequence ID" value="NZ_KI260336.1"/>
</dbReference>
<comment type="similarity">
    <text evidence="3">Belongs to the class-I pyridoxal-phosphate-dependent aminotransferase family.</text>
</comment>
<dbReference type="Proteomes" id="UP000016662">
    <property type="component" value="Unassembled WGS sequence"/>
</dbReference>
<dbReference type="InterPro" id="IPR015424">
    <property type="entry name" value="PyrdxlP-dep_Trfase"/>
</dbReference>
<dbReference type="PANTHER" id="PTHR42885:SF1">
    <property type="entry name" value="THREONINE-PHOSPHATE DECARBOXYLASE"/>
    <property type="match status" value="1"/>
</dbReference>
<keyword evidence="6" id="KW-1185">Reference proteome</keyword>
<keyword evidence="3" id="KW-0032">Aminotransferase</keyword>